<evidence type="ECO:0000313" key="16">
    <source>
        <dbReference type="EMBL" id="UNV83915.1"/>
    </source>
</evidence>
<reference evidence="15 17" key="1">
    <citation type="submission" date="2011-05" db="EMBL/GenBank/DDBJ databases">
        <authorList>
            <person name="Muzny D."/>
            <person name="Qin X."/>
            <person name="Deng J."/>
            <person name="Jiang H."/>
            <person name="Liu Y."/>
            <person name="Qu J."/>
            <person name="Song X.-Z."/>
            <person name="Zhang L."/>
            <person name="Thornton R."/>
            <person name="Coyle M."/>
            <person name="Francisco L."/>
            <person name="Jackson L."/>
            <person name="Javaid M."/>
            <person name="Korchina V."/>
            <person name="Kovar C."/>
            <person name="Mata R."/>
            <person name="Mathew T."/>
            <person name="Ngo R."/>
            <person name="Nguyen L."/>
            <person name="Nguyen N."/>
            <person name="Okwuonu G."/>
            <person name="Ongeri F."/>
            <person name="Pham C."/>
            <person name="Simmons D."/>
            <person name="Wilczek-Boney K."/>
            <person name="Hale W."/>
            <person name="Jakkamsetti A."/>
            <person name="Pham P."/>
            <person name="Ruth R."/>
            <person name="San Lucas F."/>
            <person name="Warren J."/>
            <person name="Zhang J."/>
            <person name="Zhao Z."/>
            <person name="Zhou C."/>
            <person name="Zhu D."/>
            <person name="Lee S."/>
            <person name="Bess C."/>
            <person name="Blankenburg K."/>
            <person name="Forbes L."/>
            <person name="Fu Q."/>
            <person name="Gubbala S."/>
            <person name="Hirani K."/>
            <person name="Jayaseelan J.C."/>
            <person name="Lara F."/>
            <person name="Munidasa M."/>
            <person name="Palculict T."/>
            <person name="Patil S."/>
            <person name="Pu L.-L."/>
            <person name="Saada N."/>
            <person name="Tang L."/>
            <person name="Weissenberger G."/>
            <person name="Zhu Y."/>
            <person name="Hemphill L."/>
            <person name="Shang Y."/>
            <person name="Youmans B."/>
            <person name="Ayvaz T."/>
            <person name="Ross M."/>
            <person name="Santibanez J."/>
            <person name="Aqrawi P."/>
            <person name="Gross S."/>
            <person name="Joshi V."/>
            <person name="Fowler G."/>
            <person name="Nazareth L."/>
            <person name="Reid J."/>
            <person name="Worley K."/>
            <person name="Petrosino J."/>
            <person name="Highlander S."/>
            <person name="Gibbs R."/>
        </authorList>
    </citation>
    <scope>NUCLEOTIDE SEQUENCE [LARGE SCALE GENOMIC DNA]</scope>
    <source>
        <strain evidence="15 17">ATCC 33926</strain>
    </source>
</reference>
<dbReference type="InterPro" id="IPR000531">
    <property type="entry name" value="Beta-barrel_TonB"/>
</dbReference>
<dbReference type="PANTHER" id="PTHR32552">
    <property type="entry name" value="FERRICHROME IRON RECEPTOR-RELATED"/>
    <property type="match status" value="1"/>
</dbReference>
<keyword evidence="6 11" id="KW-0798">TonB box</keyword>
<dbReference type="InterPro" id="IPR012910">
    <property type="entry name" value="Plug_dom"/>
</dbReference>
<dbReference type="InterPro" id="IPR037066">
    <property type="entry name" value="Plug_dom_sf"/>
</dbReference>
<dbReference type="PROSITE" id="PS52016">
    <property type="entry name" value="TONB_DEPENDENT_REC_3"/>
    <property type="match status" value="1"/>
</dbReference>
<evidence type="ECO:0000313" key="18">
    <source>
        <dbReference type="Proteomes" id="UP000829455"/>
    </source>
</evidence>
<evidence type="ECO:0000259" key="13">
    <source>
        <dbReference type="Pfam" id="PF00593"/>
    </source>
</evidence>
<keyword evidence="5 10" id="KW-0812">Transmembrane</keyword>
<evidence type="ECO:0000256" key="9">
    <source>
        <dbReference type="ARBA" id="ARBA00023237"/>
    </source>
</evidence>
<comment type="subcellular location">
    <subcellularLocation>
        <location evidence="1 10">Cell outer membrane</location>
        <topology evidence="1 10">Multi-pass membrane protein</topology>
    </subcellularLocation>
</comment>
<evidence type="ECO:0000256" key="7">
    <source>
        <dbReference type="ARBA" id="ARBA00023136"/>
    </source>
</evidence>
<keyword evidence="9 10" id="KW-0998">Cell outer membrane</keyword>
<dbReference type="Pfam" id="PF07715">
    <property type="entry name" value="Plug"/>
    <property type="match status" value="1"/>
</dbReference>
<evidence type="ECO:0000256" key="3">
    <source>
        <dbReference type="ARBA" id="ARBA00022448"/>
    </source>
</evidence>
<evidence type="ECO:0000256" key="2">
    <source>
        <dbReference type="ARBA" id="ARBA00009810"/>
    </source>
</evidence>
<evidence type="ECO:0000256" key="10">
    <source>
        <dbReference type="PROSITE-ProRule" id="PRU01360"/>
    </source>
</evidence>
<dbReference type="Gene3D" id="2.40.170.20">
    <property type="entry name" value="TonB-dependent receptor, beta-barrel domain"/>
    <property type="match status" value="1"/>
</dbReference>
<evidence type="ECO:0000256" key="12">
    <source>
        <dbReference type="SAM" id="SignalP"/>
    </source>
</evidence>
<dbReference type="Gene3D" id="2.170.130.10">
    <property type="entry name" value="TonB-dependent receptor, plug domain"/>
    <property type="match status" value="1"/>
</dbReference>
<dbReference type="AlphaFoldDB" id="A0AA36UIP5"/>
<keyword evidence="3 10" id="KW-0813">Transport</keyword>
<reference evidence="16 18" key="2">
    <citation type="submission" date="2022-03" db="EMBL/GenBank/DDBJ databases">
        <title>Genome sequencing of Neisseria macacae.</title>
        <authorList>
            <person name="Baek M.-G."/>
        </authorList>
    </citation>
    <scope>NUCLEOTIDE SEQUENCE [LARGE SCALE GENOMIC DNA]</scope>
    <source>
        <strain evidence="16 18">ATCC 33926</strain>
    </source>
</reference>
<name>A0AA36UIP5_9NEIS</name>
<dbReference type="EMBL" id="CP094241">
    <property type="protein sequence ID" value="UNV83915.1"/>
    <property type="molecule type" value="Genomic_DNA"/>
</dbReference>
<evidence type="ECO:0000313" key="17">
    <source>
        <dbReference type="Proteomes" id="UP000004982"/>
    </source>
</evidence>
<feature type="signal peptide" evidence="12">
    <location>
        <begin position="1"/>
        <end position="20"/>
    </location>
</feature>
<proteinExistence type="inferred from homology"/>
<comment type="similarity">
    <text evidence="2 10 11">Belongs to the TonB-dependent receptor family.</text>
</comment>
<keyword evidence="18" id="KW-1185">Reference proteome</keyword>
<evidence type="ECO:0000256" key="5">
    <source>
        <dbReference type="ARBA" id="ARBA00022692"/>
    </source>
</evidence>
<dbReference type="GO" id="GO:0038023">
    <property type="term" value="F:signaling receptor activity"/>
    <property type="evidence" value="ECO:0007669"/>
    <property type="project" value="InterPro"/>
</dbReference>
<keyword evidence="7 10" id="KW-0472">Membrane</keyword>
<organism evidence="15 17">
    <name type="scientific">Neisseria macacae ATCC 33926</name>
    <dbReference type="NCBI Taxonomy" id="997348"/>
    <lineage>
        <taxon>Bacteria</taxon>
        <taxon>Pseudomonadati</taxon>
        <taxon>Pseudomonadota</taxon>
        <taxon>Betaproteobacteria</taxon>
        <taxon>Neisseriales</taxon>
        <taxon>Neisseriaceae</taxon>
        <taxon>Neisseria</taxon>
    </lineage>
</organism>
<dbReference type="GO" id="GO:0015344">
    <property type="term" value="F:siderophore uptake transmembrane transporter activity"/>
    <property type="evidence" value="ECO:0007669"/>
    <property type="project" value="TreeGrafter"/>
</dbReference>
<protein>
    <submittedName>
        <fullName evidence="15">TonB-dependent siderophore receptor</fullName>
    </submittedName>
</protein>
<dbReference type="InterPro" id="IPR036942">
    <property type="entry name" value="Beta-barrel_TonB_sf"/>
</dbReference>
<gene>
    <name evidence="15" type="ORF">HMPREF9418_1918</name>
    <name evidence="16" type="ORF">MON40_07695</name>
</gene>
<dbReference type="InterPro" id="IPR010105">
    <property type="entry name" value="TonB_sidphr_rcpt"/>
</dbReference>
<dbReference type="Pfam" id="PF00593">
    <property type="entry name" value="TonB_dep_Rec_b-barrel"/>
    <property type="match status" value="1"/>
</dbReference>
<feature type="domain" description="TonB-dependent receptor-like beta-barrel" evidence="13">
    <location>
        <begin position="243"/>
        <end position="698"/>
    </location>
</feature>
<keyword evidence="4 10" id="KW-1134">Transmembrane beta strand</keyword>
<keyword evidence="8 15" id="KW-0675">Receptor</keyword>
<dbReference type="SUPFAM" id="SSF56935">
    <property type="entry name" value="Porins"/>
    <property type="match status" value="1"/>
</dbReference>
<evidence type="ECO:0000259" key="14">
    <source>
        <dbReference type="Pfam" id="PF07715"/>
    </source>
</evidence>
<evidence type="ECO:0000256" key="4">
    <source>
        <dbReference type="ARBA" id="ARBA00022452"/>
    </source>
</evidence>
<feature type="domain" description="TonB-dependent receptor plug" evidence="14">
    <location>
        <begin position="68"/>
        <end position="160"/>
    </location>
</feature>
<evidence type="ECO:0000256" key="11">
    <source>
        <dbReference type="RuleBase" id="RU003357"/>
    </source>
</evidence>
<evidence type="ECO:0000256" key="1">
    <source>
        <dbReference type="ARBA" id="ARBA00004571"/>
    </source>
</evidence>
<dbReference type="InterPro" id="IPR039426">
    <property type="entry name" value="TonB-dep_rcpt-like"/>
</dbReference>
<feature type="chain" id="PRO_5041329510" evidence="12">
    <location>
        <begin position="21"/>
        <end position="726"/>
    </location>
</feature>
<dbReference type="GO" id="GO:0009279">
    <property type="term" value="C:cell outer membrane"/>
    <property type="evidence" value="ECO:0007669"/>
    <property type="project" value="UniProtKB-SubCell"/>
</dbReference>
<evidence type="ECO:0000256" key="6">
    <source>
        <dbReference type="ARBA" id="ARBA00023077"/>
    </source>
</evidence>
<keyword evidence="12" id="KW-0732">Signal</keyword>
<dbReference type="EMBL" id="AFQE01000092">
    <property type="protein sequence ID" value="EGQ76438.1"/>
    <property type="molecule type" value="Genomic_DNA"/>
</dbReference>
<dbReference type="RefSeq" id="WP_003778965.1">
    <property type="nucleotide sequence ID" value="NZ_CP094241.1"/>
</dbReference>
<dbReference type="Proteomes" id="UP000004982">
    <property type="component" value="Unassembled WGS sequence"/>
</dbReference>
<evidence type="ECO:0000313" key="15">
    <source>
        <dbReference type="EMBL" id="EGQ76438.1"/>
    </source>
</evidence>
<dbReference type="Proteomes" id="UP000829455">
    <property type="component" value="Chromosome"/>
</dbReference>
<accession>A0AA36UIP5</accession>
<dbReference type="CDD" id="cd01347">
    <property type="entry name" value="ligand_gated_channel"/>
    <property type="match status" value="1"/>
</dbReference>
<dbReference type="PANTHER" id="PTHR32552:SF74">
    <property type="entry name" value="HYDROXAMATE SIDEROPHORE RECEPTOR FHUE"/>
    <property type="match status" value="1"/>
</dbReference>
<dbReference type="GO" id="GO:0015891">
    <property type="term" value="P:siderophore transport"/>
    <property type="evidence" value="ECO:0007669"/>
    <property type="project" value="InterPro"/>
</dbReference>
<sequence>MKFYHLSAPLLLILPVCTQAADAYVPADAEPAAVTLSTVTVRGKRQKSLNKGYTASGTYAATGMPLTLSEVPQSVSVVTDKQMKDQGKRSVYDALSWVNGISGNPASSRYAVTNMYARGEKVNDYQIDGMTTEIDGNQLLNSGAYERVEVVRGTSTLQGSVGDPSATVNLVRKRPTKERQAEISVGIGRWRRWNAEADVSGPLNPSGSLRGRAVVNAEGGRHWTEGARDRSGMVYGIAEYDFSPQTTAYAGINHQRAREKEFYGGDLPVYDSAGYPTRFGIRDNNKIKGSSYRERATELFTGLEHRFENNWKAKLEYRYNREKTFNPGMGDAPYNYLRHDDSSAGAKFYKMADNIVSHAFSFKLNGQYDLWGRKHEAVFGIGGYRTRNKRAWANSEGNYSIDDIYDFIRRRDYPAIASVNDWKWEGDTIATRQISGYAATRLHATDKLSLLLGANYARYHYQAIPVGGSPNTEAKEGRFAPYAGITYDLTDNLSAYASYSRLFKPHENGETDINRRPIDPITGRTVEAGLKGEWLEGRLNASLSVFQSKRRNVPVEAGKFDNDDTYYRAANTKAHGWEAEISGSPAEGWDISAGVQSHLTREENGNRPNSQYDPRHSFKLFTTYRLPKTRWTLGGGVRWQSKTFVDKYSDLSNIEFDDDEAKERARVFSRQKSFAVVDLNAQYQVSKNAELTLNFDNVFDKRYRMDTAYHDYGQPRSLSGTLRYKF</sequence>
<dbReference type="NCBIfam" id="TIGR01783">
    <property type="entry name" value="TonB-siderophor"/>
    <property type="match status" value="1"/>
</dbReference>
<evidence type="ECO:0000256" key="8">
    <source>
        <dbReference type="ARBA" id="ARBA00023170"/>
    </source>
</evidence>